<feature type="transmembrane region" description="Helical" evidence="2">
    <location>
        <begin position="132"/>
        <end position="153"/>
    </location>
</feature>
<name>A0ABM8G070_9CELL</name>
<keyword evidence="2" id="KW-0472">Membrane</keyword>
<protein>
    <recommendedName>
        <fullName evidence="5">Poxvirus protein I5</fullName>
    </recommendedName>
</protein>
<feature type="compositionally biased region" description="Basic and acidic residues" evidence="1">
    <location>
        <begin position="1"/>
        <end position="15"/>
    </location>
</feature>
<organism evidence="3 4">
    <name type="scientific">Paraoerskovia sediminicola</name>
    <dbReference type="NCBI Taxonomy" id="1138587"/>
    <lineage>
        <taxon>Bacteria</taxon>
        <taxon>Bacillati</taxon>
        <taxon>Actinomycetota</taxon>
        <taxon>Actinomycetes</taxon>
        <taxon>Micrococcales</taxon>
        <taxon>Cellulomonadaceae</taxon>
        <taxon>Paraoerskovia</taxon>
    </lineage>
</organism>
<keyword evidence="2" id="KW-1133">Transmembrane helix</keyword>
<proteinExistence type="predicted"/>
<gene>
    <name evidence="3" type="ORF">GCM10025865_06780</name>
</gene>
<evidence type="ECO:0000256" key="1">
    <source>
        <dbReference type="SAM" id="MobiDB-lite"/>
    </source>
</evidence>
<evidence type="ECO:0000313" key="4">
    <source>
        <dbReference type="Proteomes" id="UP001321475"/>
    </source>
</evidence>
<evidence type="ECO:0000256" key="2">
    <source>
        <dbReference type="SAM" id="Phobius"/>
    </source>
</evidence>
<feature type="transmembrane region" description="Helical" evidence="2">
    <location>
        <begin position="43"/>
        <end position="64"/>
    </location>
</feature>
<sequence length="240" mass="24172">MLGLDRADGDPRGGRDTPAGHGTAVNSQTPGPPRPRGERGAGLALFGETVLAGLLVAVGSLLVVTAPGALAAGTAHLRRQVAARDVGVGRLVRETWAATRVLWPLGVLAPMVAVLLAGNVELAASGVLPGGALVRWVSLGVGAVALVVVLRAVGAWSGPEGERDVVGGRSGFAGAVSGTRRLIRTGASRAAHDLGGSVLLLAAVAACSVIVWMLVILAVVVPGLLCLAVVAVEVRHDHRR</sequence>
<keyword evidence="2" id="KW-0812">Transmembrane</keyword>
<feature type="region of interest" description="Disordered" evidence="1">
    <location>
        <begin position="1"/>
        <end position="39"/>
    </location>
</feature>
<evidence type="ECO:0008006" key="5">
    <source>
        <dbReference type="Google" id="ProtNLM"/>
    </source>
</evidence>
<dbReference type="Proteomes" id="UP001321475">
    <property type="component" value="Chromosome"/>
</dbReference>
<accession>A0ABM8G070</accession>
<keyword evidence="4" id="KW-1185">Reference proteome</keyword>
<feature type="transmembrane region" description="Helical" evidence="2">
    <location>
        <begin position="101"/>
        <end position="120"/>
    </location>
</feature>
<evidence type="ECO:0000313" key="3">
    <source>
        <dbReference type="EMBL" id="BDZ41379.1"/>
    </source>
</evidence>
<dbReference type="EMBL" id="AP027729">
    <property type="protein sequence ID" value="BDZ41379.1"/>
    <property type="molecule type" value="Genomic_DNA"/>
</dbReference>
<dbReference type="RefSeq" id="WP_286218545.1">
    <property type="nucleotide sequence ID" value="NZ_AP027729.1"/>
</dbReference>
<reference evidence="4" key="1">
    <citation type="journal article" date="2019" name="Int. J. Syst. Evol. Microbiol.">
        <title>The Global Catalogue of Microorganisms (GCM) 10K type strain sequencing project: providing services to taxonomists for standard genome sequencing and annotation.</title>
        <authorList>
            <consortium name="The Broad Institute Genomics Platform"/>
            <consortium name="The Broad Institute Genome Sequencing Center for Infectious Disease"/>
            <person name="Wu L."/>
            <person name="Ma J."/>
        </authorList>
    </citation>
    <scope>NUCLEOTIDE SEQUENCE [LARGE SCALE GENOMIC DNA]</scope>
    <source>
        <strain evidence="4">NBRC 108565</strain>
    </source>
</reference>
<feature type="transmembrane region" description="Helical" evidence="2">
    <location>
        <begin position="199"/>
        <end position="232"/>
    </location>
</feature>